<name>A0A4U3L4M9_9BACT</name>
<evidence type="ECO:0000256" key="1">
    <source>
        <dbReference type="ARBA" id="ARBA00023015"/>
    </source>
</evidence>
<evidence type="ECO:0000313" key="5">
    <source>
        <dbReference type="EMBL" id="TKK70141.1"/>
    </source>
</evidence>
<dbReference type="SUPFAM" id="SSF46689">
    <property type="entry name" value="Homeodomain-like"/>
    <property type="match status" value="2"/>
</dbReference>
<protein>
    <submittedName>
        <fullName evidence="5">Helix-turn-helix domain-containing protein</fullName>
    </submittedName>
</protein>
<dbReference type="Gene3D" id="1.10.10.60">
    <property type="entry name" value="Homeodomain-like"/>
    <property type="match status" value="2"/>
</dbReference>
<feature type="domain" description="HTH araC/xylS-type" evidence="4">
    <location>
        <begin position="192"/>
        <end position="290"/>
    </location>
</feature>
<gene>
    <name evidence="5" type="ORF">FC093_05135</name>
</gene>
<evidence type="ECO:0000313" key="6">
    <source>
        <dbReference type="Proteomes" id="UP000305848"/>
    </source>
</evidence>
<dbReference type="InterPro" id="IPR018060">
    <property type="entry name" value="HTH_AraC"/>
</dbReference>
<sequence length="296" mass="34882">MRPQLHKLPLVNDSSFLYNNWHCDYFDKPWHFHEEYELVMIEKSRGKKFIGDKVTDFEDGDLMLIGPKIPHFFRNNAEYYKKNGKLEASSIFIHFTKDCLGKNFFDLPEMKLVQKLLENSYYALEIHGTVKPYVMNRLRAMCTESAPQRLVSLLDILVKLSESNEVSPVLSARFNESKYAVVDSCKDTDRMGIILEYITNNFHREIYVNEIAAKLHMCNASFSRYFKHHTRKTFSDYVTELRISHACKLLMMDDQSISQVSFDSGFENLSNFYKHFRRITGVIPKEYRKRFLQASD</sequence>
<dbReference type="PROSITE" id="PS01124">
    <property type="entry name" value="HTH_ARAC_FAMILY_2"/>
    <property type="match status" value="1"/>
</dbReference>
<dbReference type="GO" id="GO:0003700">
    <property type="term" value="F:DNA-binding transcription factor activity"/>
    <property type="evidence" value="ECO:0007669"/>
    <property type="project" value="InterPro"/>
</dbReference>
<accession>A0A4U3L4M9</accession>
<evidence type="ECO:0000256" key="3">
    <source>
        <dbReference type="ARBA" id="ARBA00023163"/>
    </source>
</evidence>
<dbReference type="SMART" id="SM00342">
    <property type="entry name" value="HTH_ARAC"/>
    <property type="match status" value="1"/>
</dbReference>
<keyword evidence="1" id="KW-0805">Transcription regulation</keyword>
<dbReference type="OrthoDB" id="745435at2"/>
<evidence type="ECO:0000256" key="2">
    <source>
        <dbReference type="ARBA" id="ARBA00023125"/>
    </source>
</evidence>
<dbReference type="InterPro" id="IPR009057">
    <property type="entry name" value="Homeodomain-like_sf"/>
</dbReference>
<dbReference type="PANTHER" id="PTHR43280:SF27">
    <property type="entry name" value="TRANSCRIPTIONAL REGULATOR MTLR"/>
    <property type="match status" value="1"/>
</dbReference>
<keyword evidence="2" id="KW-0238">DNA-binding</keyword>
<organism evidence="5 6">
    <name type="scientific">Ilyomonas limi</name>
    <dbReference type="NCBI Taxonomy" id="2575867"/>
    <lineage>
        <taxon>Bacteria</taxon>
        <taxon>Pseudomonadati</taxon>
        <taxon>Bacteroidota</taxon>
        <taxon>Chitinophagia</taxon>
        <taxon>Chitinophagales</taxon>
        <taxon>Chitinophagaceae</taxon>
        <taxon>Ilyomonas</taxon>
    </lineage>
</organism>
<dbReference type="SUPFAM" id="SSF51182">
    <property type="entry name" value="RmlC-like cupins"/>
    <property type="match status" value="1"/>
</dbReference>
<reference evidence="5 6" key="1">
    <citation type="submission" date="2019-05" db="EMBL/GenBank/DDBJ databases">
        <title>Panacibacter sp. strain 17mud1-8 Genome sequencing and assembly.</title>
        <authorList>
            <person name="Chhetri G."/>
        </authorList>
    </citation>
    <scope>NUCLEOTIDE SEQUENCE [LARGE SCALE GENOMIC DNA]</scope>
    <source>
        <strain evidence="5 6">17mud1-8</strain>
    </source>
</reference>
<evidence type="ECO:0000259" key="4">
    <source>
        <dbReference type="PROSITE" id="PS01124"/>
    </source>
</evidence>
<dbReference type="GO" id="GO:0043565">
    <property type="term" value="F:sequence-specific DNA binding"/>
    <property type="evidence" value="ECO:0007669"/>
    <property type="project" value="InterPro"/>
</dbReference>
<dbReference type="RefSeq" id="WP_137260686.1">
    <property type="nucleotide sequence ID" value="NZ_SZQL01000003.1"/>
</dbReference>
<dbReference type="InterPro" id="IPR011051">
    <property type="entry name" value="RmlC_Cupin_sf"/>
</dbReference>
<dbReference type="InterPro" id="IPR003313">
    <property type="entry name" value="AraC-bd"/>
</dbReference>
<dbReference type="Gene3D" id="2.60.120.10">
    <property type="entry name" value="Jelly Rolls"/>
    <property type="match status" value="1"/>
</dbReference>
<comment type="caution">
    <text evidence="5">The sequence shown here is derived from an EMBL/GenBank/DDBJ whole genome shotgun (WGS) entry which is preliminary data.</text>
</comment>
<dbReference type="AlphaFoldDB" id="A0A4U3L4M9"/>
<dbReference type="InterPro" id="IPR014710">
    <property type="entry name" value="RmlC-like_jellyroll"/>
</dbReference>
<dbReference type="PANTHER" id="PTHR43280">
    <property type="entry name" value="ARAC-FAMILY TRANSCRIPTIONAL REGULATOR"/>
    <property type="match status" value="1"/>
</dbReference>
<keyword evidence="6" id="KW-1185">Reference proteome</keyword>
<dbReference type="Proteomes" id="UP000305848">
    <property type="component" value="Unassembled WGS sequence"/>
</dbReference>
<keyword evidence="3" id="KW-0804">Transcription</keyword>
<dbReference type="Pfam" id="PF02311">
    <property type="entry name" value="AraC_binding"/>
    <property type="match status" value="1"/>
</dbReference>
<dbReference type="EMBL" id="SZQL01000003">
    <property type="protein sequence ID" value="TKK70141.1"/>
    <property type="molecule type" value="Genomic_DNA"/>
</dbReference>
<dbReference type="Pfam" id="PF12833">
    <property type="entry name" value="HTH_18"/>
    <property type="match status" value="1"/>
</dbReference>
<proteinExistence type="predicted"/>